<dbReference type="RefSeq" id="WP_116281485.1">
    <property type="nucleotide sequence ID" value="NZ_NBXA01000002.1"/>
</dbReference>
<dbReference type="EMBL" id="NBXA01000002">
    <property type="protein sequence ID" value="RFA16821.1"/>
    <property type="molecule type" value="Genomic_DNA"/>
</dbReference>
<comment type="caution">
    <text evidence="1">The sequence shown here is derived from an EMBL/GenBank/DDBJ whole genome shotgun (WGS) entry which is preliminary data.</text>
</comment>
<organism evidence="1 2">
    <name type="scientific">Subtercola boreus</name>
    <dbReference type="NCBI Taxonomy" id="120213"/>
    <lineage>
        <taxon>Bacteria</taxon>
        <taxon>Bacillati</taxon>
        <taxon>Actinomycetota</taxon>
        <taxon>Actinomycetes</taxon>
        <taxon>Micrococcales</taxon>
        <taxon>Microbacteriaceae</taxon>
        <taxon>Subtercola</taxon>
    </lineage>
</organism>
<dbReference type="Gene3D" id="1.10.620.20">
    <property type="entry name" value="Ribonucleotide Reductase, subunit A"/>
    <property type="match status" value="1"/>
</dbReference>
<dbReference type="GO" id="GO:0016491">
    <property type="term" value="F:oxidoreductase activity"/>
    <property type="evidence" value="ECO:0007669"/>
    <property type="project" value="InterPro"/>
</dbReference>
<gene>
    <name evidence="1" type="ORF">B7R21_01540</name>
</gene>
<evidence type="ECO:0000313" key="2">
    <source>
        <dbReference type="Proteomes" id="UP000256709"/>
    </source>
</evidence>
<proteinExistence type="predicted"/>
<protein>
    <submittedName>
        <fullName evidence="1">Uncharacterized protein</fullName>
    </submittedName>
</protein>
<dbReference type="Proteomes" id="UP000256709">
    <property type="component" value="Unassembled WGS sequence"/>
</dbReference>
<reference evidence="1 2" key="1">
    <citation type="submission" date="2017-04" db="EMBL/GenBank/DDBJ databases">
        <title>Comparative genome analysis of Subtercola boreus.</title>
        <authorList>
            <person name="Cho Y.-J."/>
            <person name="Cho A."/>
            <person name="Kim O.-S."/>
            <person name="Lee J.-I."/>
        </authorList>
    </citation>
    <scope>NUCLEOTIDE SEQUENCE [LARGE SCALE GENOMIC DNA]</scope>
    <source>
        <strain evidence="1 2">P27444</strain>
    </source>
</reference>
<evidence type="ECO:0000313" key="1">
    <source>
        <dbReference type="EMBL" id="RFA16821.1"/>
    </source>
</evidence>
<dbReference type="InterPro" id="IPR012348">
    <property type="entry name" value="RNR-like"/>
</dbReference>
<sequence>MTSDFDIREYTRTAAGSHEATLPLAAFAEHPLTDQTLQTLAYLRDLEDFTMHHMRDVLVTPSHKDARLTAFLATWAFEKFWIADAFDRIIAVHPDFAPVTHRARSGVVRFTREAIDRVSPIVTAIRSNLIGEDIIAGHVTRGYIDELVSRVSYSQLSKNDPNPALVEVLAAFQKLRDRHLQFFEGETVRRLEESVSARKLTRSSLRRSWVPTGTHEQPIQETRLMMKYLFSDAEGRAGVFGVDRGVDALPGLGGLKVMTRATRRYGVKAAA</sequence>
<accession>A0A3E0W4B9</accession>
<dbReference type="AlphaFoldDB" id="A0A3E0W4B9"/>
<name>A0A3E0W4B9_9MICO</name>
<dbReference type="OrthoDB" id="3721183at2"/>